<dbReference type="PANTHER" id="PTHR24198:SF165">
    <property type="entry name" value="ANKYRIN REPEAT-CONTAINING PROTEIN-RELATED"/>
    <property type="match status" value="1"/>
</dbReference>
<comment type="caution">
    <text evidence="4">The sequence shown here is derived from an EMBL/GenBank/DDBJ whole genome shotgun (WGS) entry which is preliminary data.</text>
</comment>
<dbReference type="InterPro" id="IPR036770">
    <property type="entry name" value="Ankyrin_rpt-contain_sf"/>
</dbReference>
<keyword evidence="5" id="KW-1185">Reference proteome</keyword>
<accession>A0AA35PW24</accession>
<dbReference type="EMBL" id="CABFNP030000739">
    <property type="protein sequence ID" value="CAI6082973.1"/>
    <property type="molecule type" value="Genomic_DNA"/>
</dbReference>
<dbReference type="PROSITE" id="PS50088">
    <property type="entry name" value="ANK_REPEAT"/>
    <property type="match status" value="3"/>
</dbReference>
<reference evidence="4" key="1">
    <citation type="submission" date="2023-01" db="EMBL/GenBank/DDBJ databases">
        <authorList>
            <person name="Piombo E."/>
        </authorList>
    </citation>
    <scope>NUCLEOTIDE SEQUENCE</scope>
</reference>
<dbReference type="AlphaFoldDB" id="A0AA35PW24"/>
<dbReference type="PANTHER" id="PTHR24198">
    <property type="entry name" value="ANKYRIN REPEAT AND PROTEIN KINASE DOMAIN-CONTAINING PROTEIN"/>
    <property type="match status" value="1"/>
</dbReference>
<dbReference type="PROSITE" id="PS50297">
    <property type="entry name" value="ANK_REP_REGION"/>
    <property type="match status" value="2"/>
</dbReference>
<organism evidence="4 5">
    <name type="scientific">Clonostachys chloroleuca</name>
    <dbReference type="NCBI Taxonomy" id="1926264"/>
    <lineage>
        <taxon>Eukaryota</taxon>
        <taxon>Fungi</taxon>
        <taxon>Dikarya</taxon>
        <taxon>Ascomycota</taxon>
        <taxon>Pezizomycotina</taxon>
        <taxon>Sordariomycetes</taxon>
        <taxon>Hypocreomycetidae</taxon>
        <taxon>Hypocreales</taxon>
        <taxon>Bionectriaceae</taxon>
        <taxon>Clonostachys</taxon>
    </lineage>
</organism>
<proteinExistence type="predicted"/>
<feature type="repeat" description="ANK" evidence="3">
    <location>
        <begin position="349"/>
        <end position="376"/>
    </location>
</feature>
<protein>
    <submittedName>
        <fullName evidence="4">Uncharacterized protein</fullName>
    </submittedName>
</protein>
<evidence type="ECO:0000313" key="4">
    <source>
        <dbReference type="EMBL" id="CAI6082973.1"/>
    </source>
</evidence>
<dbReference type="Pfam" id="PF12796">
    <property type="entry name" value="Ank_2"/>
    <property type="match status" value="1"/>
</dbReference>
<gene>
    <name evidence="4" type="ORF">CCHLO57077_00018087</name>
</gene>
<dbReference type="SUPFAM" id="SSF48403">
    <property type="entry name" value="Ankyrin repeat"/>
    <property type="match status" value="1"/>
</dbReference>
<dbReference type="Proteomes" id="UP001160390">
    <property type="component" value="Unassembled WGS sequence"/>
</dbReference>
<sequence>MLELGTLPAELFDLVITHLVASVGIRKAIALRIVSRCFNAAILEAICARQVVDIHDPNTPDLAYAMTDQLRGKIFLAKSRLAAAKNKYTYLSVIASVNQALDILTGETSTKVLRHRHVSVAQAVNIVQDLPLDSRMEAQNNLSGAIIIGDLHLVKLLLAADESSTALADVNENTPYFGRPLTIAATWGHAEIVSYLLDRGALPDLFSSTRKSGDESKWENHGWDPGDEASIWHVASYRQSPASALRGAVLGGYGNIVHLLLLPEHRTTCSNLEYLRAIVAGVRTGRLDLIRTFFQVMGKGLSEFKGLANEMIWEAIRFDQKEIVQMLLDEGVDVTAYPDPDIRTFHGTLHLAASLGNLSMVQFLLERGADVNFNGMGKPGNSAIEGAAGGGQEEVVEFLLDAGADPVRALWSAAKEGQPRVVKLLLDKLPDLIHRPDECGSAGSQALIKALLACNLTSMTLLVQRGVSLTEGYEFSGLLPMDIAKQGSERWVIDHMISLGAEDTPGDAYAPSSPPTIGGVRVTEHTWEWVGKY</sequence>
<dbReference type="Pfam" id="PF00023">
    <property type="entry name" value="Ank"/>
    <property type="match status" value="1"/>
</dbReference>
<evidence type="ECO:0000256" key="3">
    <source>
        <dbReference type="PROSITE-ProRule" id="PRU00023"/>
    </source>
</evidence>
<dbReference type="InterPro" id="IPR002110">
    <property type="entry name" value="Ankyrin_rpt"/>
</dbReference>
<name>A0AA35PW24_9HYPO</name>
<feature type="repeat" description="ANK" evidence="3">
    <location>
        <begin position="180"/>
        <end position="208"/>
    </location>
</feature>
<dbReference type="SMART" id="SM00248">
    <property type="entry name" value="ANK"/>
    <property type="match status" value="7"/>
</dbReference>
<keyword evidence="2 3" id="KW-0040">ANK repeat</keyword>
<evidence type="ECO:0000256" key="1">
    <source>
        <dbReference type="ARBA" id="ARBA00022737"/>
    </source>
</evidence>
<evidence type="ECO:0000256" key="2">
    <source>
        <dbReference type="ARBA" id="ARBA00023043"/>
    </source>
</evidence>
<keyword evidence="1" id="KW-0677">Repeat</keyword>
<evidence type="ECO:0000313" key="5">
    <source>
        <dbReference type="Proteomes" id="UP001160390"/>
    </source>
</evidence>
<dbReference type="Gene3D" id="1.25.40.20">
    <property type="entry name" value="Ankyrin repeat-containing domain"/>
    <property type="match status" value="1"/>
</dbReference>
<feature type="repeat" description="ANK" evidence="3">
    <location>
        <begin position="379"/>
        <end position="405"/>
    </location>
</feature>